<feature type="compositionally biased region" description="Low complexity" evidence="1">
    <location>
        <begin position="221"/>
        <end position="232"/>
    </location>
</feature>
<gene>
    <name evidence="2" type="ORF">ZHAS_00020284</name>
</gene>
<dbReference type="EMBL" id="ATLV01025113">
    <property type="status" value="NOT_ANNOTATED_CDS"/>
    <property type="molecule type" value="Genomic_DNA"/>
</dbReference>
<evidence type="ECO:0000313" key="4">
    <source>
        <dbReference type="Proteomes" id="UP000030765"/>
    </source>
</evidence>
<feature type="compositionally biased region" description="Low complexity" evidence="1">
    <location>
        <begin position="57"/>
        <end position="66"/>
    </location>
</feature>
<dbReference type="VEuPathDB" id="VectorBase:ASIS020661"/>
<dbReference type="VEuPathDB" id="VectorBase:ASIC020284"/>
<feature type="compositionally biased region" description="Low complexity" evidence="1">
    <location>
        <begin position="92"/>
        <end position="111"/>
    </location>
</feature>
<keyword evidence="2" id="KW-0645">Protease</keyword>
<dbReference type="EnsemblMetazoa" id="ASIC020284-RA">
    <property type="protein sequence ID" value="ASIC020284-PA"/>
    <property type="gene ID" value="ASIC020284"/>
</dbReference>
<feature type="region of interest" description="Disordered" evidence="1">
    <location>
        <begin position="171"/>
        <end position="242"/>
    </location>
</feature>
<evidence type="ECO:0000313" key="3">
    <source>
        <dbReference type="EnsemblMetazoa" id="ASIC020284-PA"/>
    </source>
</evidence>
<organism evidence="2">
    <name type="scientific">Anopheles sinensis</name>
    <name type="common">Mosquito</name>
    <dbReference type="NCBI Taxonomy" id="74873"/>
    <lineage>
        <taxon>Eukaryota</taxon>
        <taxon>Metazoa</taxon>
        <taxon>Ecdysozoa</taxon>
        <taxon>Arthropoda</taxon>
        <taxon>Hexapoda</taxon>
        <taxon>Insecta</taxon>
        <taxon>Pterygota</taxon>
        <taxon>Neoptera</taxon>
        <taxon>Endopterygota</taxon>
        <taxon>Diptera</taxon>
        <taxon>Nematocera</taxon>
        <taxon>Culicoidea</taxon>
        <taxon>Culicidae</taxon>
        <taxon>Anophelinae</taxon>
        <taxon>Anopheles</taxon>
    </lineage>
</organism>
<reference evidence="2 4" key="1">
    <citation type="journal article" date="2014" name="BMC Genomics">
        <title>Genome sequence of Anopheles sinensis provides insight into genetics basis of mosquito competence for malaria parasites.</title>
        <authorList>
            <person name="Zhou D."/>
            <person name="Zhang D."/>
            <person name="Ding G."/>
            <person name="Shi L."/>
            <person name="Hou Q."/>
            <person name="Ye Y."/>
            <person name="Xu Y."/>
            <person name="Zhou H."/>
            <person name="Xiong C."/>
            <person name="Li S."/>
            <person name="Yu J."/>
            <person name="Hong S."/>
            <person name="Yu X."/>
            <person name="Zou P."/>
            <person name="Chen C."/>
            <person name="Chang X."/>
            <person name="Wang W."/>
            <person name="Lv Y."/>
            <person name="Sun Y."/>
            <person name="Ma L."/>
            <person name="Shen B."/>
            <person name="Zhu C."/>
        </authorList>
    </citation>
    <scope>NUCLEOTIDE SEQUENCE [LARGE SCALE GENOMIC DNA]</scope>
</reference>
<proteinExistence type="predicted"/>
<dbReference type="Proteomes" id="UP000030765">
    <property type="component" value="Unassembled WGS sequence"/>
</dbReference>
<feature type="compositionally biased region" description="Gly residues" evidence="1">
    <location>
        <begin position="26"/>
        <end position="36"/>
    </location>
</feature>
<dbReference type="AlphaFoldDB" id="A0A084WPN5"/>
<feature type="region of interest" description="Disordered" evidence="1">
    <location>
        <begin position="1"/>
        <end position="125"/>
    </location>
</feature>
<evidence type="ECO:0000313" key="2">
    <source>
        <dbReference type="EMBL" id="KFB52179.1"/>
    </source>
</evidence>
<protein>
    <submittedName>
        <fullName evidence="2 3">IgA1 protease</fullName>
    </submittedName>
</protein>
<name>A0A084WPN5_ANOSI</name>
<sequence>MLCEQSPAAGTVPHHRRRRHRSAESGHGGGGGGDGGNALALESFRASLRPSKRAEAESSSGEPAAPIDIDVPTIGAIGTPPDECKPVVVTASSTSSSSFSSSSSCTLSSLSPASEADQPSVTLSVTRSELARSLSVPCRGGDRVFDLLATPTFRNTVSFPLSGDQFRQLYSMQEPGGEPEGAPQEKRPLLLSPPESQPQQELLAEPPPKKMAGPVPTYAEVVGGSSSASAAVQDKPPSGQVVKPAITITSTEDDVEVVVESGLSNTVEPPMRGKPRTLKYYVRRHRSAFHKE</sequence>
<reference evidence="3" key="2">
    <citation type="submission" date="2020-05" db="UniProtKB">
        <authorList>
            <consortium name="EnsemblMetazoa"/>
        </authorList>
    </citation>
    <scope>IDENTIFICATION</scope>
</reference>
<dbReference type="EMBL" id="KE525369">
    <property type="protein sequence ID" value="KFB52179.1"/>
    <property type="molecule type" value="Genomic_DNA"/>
</dbReference>
<dbReference type="GO" id="GO:0008233">
    <property type="term" value="F:peptidase activity"/>
    <property type="evidence" value="ECO:0007669"/>
    <property type="project" value="UniProtKB-KW"/>
</dbReference>
<evidence type="ECO:0000256" key="1">
    <source>
        <dbReference type="SAM" id="MobiDB-lite"/>
    </source>
</evidence>
<keyword evidence="2" id="KW-0378">Hydrolase</keyword>
<dbReference type="GO" id="GO:0006508">
    <property type="term" value="P:proteolysis"/>
    <property type="evidence" value="ECO:0007669"/>
    <property type="project" value="UniProtKB-KW"/>
</dbReference>
<accession>A0A084WPN5</accession>
<keyword evidence="4" id="KW-1185">Reference proteome</keyword>
<feature type="compositionally biased region" description="Low complexity" evidence="1">
    <location>
        <begin position="189"/>
        <end position="204"/>
    </location>
</feature>